<keyword evidence="6" id="KW-0560">Oxidoreductase</keyword>
<dbReference type="AlphaFoldDB" id="A0A8J3H0C4"/>
<gene>
    <name evidence="9" type="ORF">GCM10017056_43020</name>
</gene>
<dbReference type="InterPro" id="IPR013149">
    <property type="entry name" value="ADH-like_C"/>
</dbReference>
<organism evidence="9 10">
    <name type="scientific">Seohaeicola zhoushanensis</name>
    <dbReference type="NCBI Taxonomy" id="1569283"/>
    <lineage>
        <taxon>Bacteria</taxon>
        <taxon>Pseudomonadati</taxon>
        <taxon>Pseudomonadota</taxon>
        <taxon>Alphaproteobacteria</taxon>
        <taxon>Rhodobacterales</taxon>
        <taxon>Roseobacteraceae</taxon>
        <taxon>Seohaeicola</taxon>
    </lineage>
</organism>
<dbReference type="PANTHER" id="PTHR42940:SF8">
    <property type="entry name" value="VACUOLAR PROTEIN SORTING-ASSOCIATED PROTEIN 11"/>
    <property type="match status" value="1"/>
</dbReference>
<protein>
    <recommendedName>
        <fullName evidence="3">alcohol dehydrogenase</fullName>
        <ecNumber evidence="3">1.1.1.1</ecNumber>
    </recommendedName>
</protein>
<dbReference type="PANTHER" id="PTHR42940">
    <property type="entry name" value="ALCOHOL DEHYDROGENASE 1-RELATED"/>
    <property type="match status" value="1"/>
</dbReference>
<keyword evidence="7" id="KW-0812">Transmembrane</keyword>
<keyword evidence="4" id="KW-0479">Metal-binding</keyword>
<dbReference type="CDD" id="cd08240">
    <property type="entry name" value="6_hydroxyhexanoate_dh_like"/>
    <property type="match status" value="1"/>
</dbReference>
<dbReference type="InterPro" id="IPR013154">
    <property type="entry name" value="ADH-like_N"/>
</dbReference>
<dbReference type="InterPro" id="IPR011032">
    <property type="entry name" value="GroES-like_sf"/>
</dbReference>
<reference evidence="9" key="1">
    <citation type="journal article" date="2014" name="Int. J. Syst. Evol. Microbiol.">
        <title>Complete genome sequence of Corynebacterium casei LMG S-19264T (=DSM 44701T), isolated from a smear-ripened cheese.</title>
        <authorList>
            <consortium name="US DOE Joint Genome Institute (JGI-PGF)"/>
            <person name="Walter F."/>
            <person name="Albersmeier A."/>
            <person name="Kalinowski J."/>
            <person name="Ruckert C."/>
        </authorList>
    </citation>
    <scope>NUCLEOTIDE SEQUENCE</scope>
    <source>
        <strain evidence="9">KCTC 42650</strain>
    </source>
</reference>
<accession>A0A8J3H0C4</accession>
<dbReference type="Gene3D" id="3.90.180.10">
    <property type="entry name" value="Medium-chain alcohol dehydrogenases, catalytic domain"/>
    <property type="match status" value="1"/>
</dbReference>
<keyword evidence="7" id="KW-1133">Transmembrane helix</keyword>
<dbReference type="Pfam" id="PF08240">
    <property type="entry name" value="ADH_N"/>
    <property type="match status" value="1"/>
</dbReference>
<evidence type="ECO:0000313" key="10">
    <source>
        <dbReference type="Proteomes" id="UP000626220"/>
    </source>
</evidence>
<feature type="domain" description="Enoyl reductase (ER)" evidence="8">
    <location>
        <begin position="10"/>
        <end position="347"/>
    </location>
</feature>
<reference evidence="9" key="2">
    <citation type="submission" date="2020-09" db="EMBL/GenBank/DDBJ databases">
        <authorList>
            <person name="Sun Q."/>
            <person name="Kim S."/>
        </authorList>
    </citation>
    <scope>NUCLEOTIDE SEQUENCE</scope>
    <source>
        <strain evidence="9">KCTC 42650</strain>
    </source>
</reference>
<keyword evidence="5" id="KW-0862">Zinc</keyword>
<dbReference type="Pfam" id="PF00107">
    <property type="entry name" value="ADH_zinc_N"/>
    <property type="match status" value="1"/>
</dbReference>
<evidence type="ECO:0000256" key="7">
    <source>
        <dbReference type="SAM" id="Phobius"/>
    </source>
</evidence>
<dbReference type="GO" id="GO:0046872">
    <property type="term" value="F:metal ion binding"/>
    <property type="evidence" value="ECO:0007669"/>
    <property type="project" value="UniProtKB-KW"/>
</dbReference>
<proteinExistence type="inferred from homology"/>
<evidence type="ECO:0000313" key="9">
    <source>
        <dbReference type="EMBL" id="GHF67175.1"/>
    </source>
</evidence>
<evidence type="ECO:0000256" key="4">
    <source>
        <dbReference type="ARBA" id="ARBA00022723"/>
    </source>
</evidence>
<dbReference type="Gene3D" id="3.40.50.720">
    <property type="entry name" value="NAD(P)-binding Rossmann-like Domain"/>
    <property type="match status" value="1"/>
</dbReference>
<sequence length="349" mass="36487">MELWAIVEPGKPLQKIHEEDPVPAGSEVLVRVTHCGVCHSDLHLWKGEYDLGGGKKLNILERGVSLPRAPGHEVLGEVVAVGPDAEGVKVGDTRVIYPWMGCGECAVCKRGDENMCDKPHAVGVIHHGGFGSHVLLPHPRYLFDYGNVDPAVAVTFACSGITVYSAIAKMGDMPKDSMILLIGAGGLGFAALTMLQALGYSNIIMSDISESKRDAALEAGAIGFVLSGPDMIDEVHKIAGGAPAACIDLVNNGKTTQVGLDVLGRGGKLVLVGVGGGEIPLSTAGMIFKPRQIIGSATGSLHDLAAVIKLANDGKLPPVPVNRMPKDQANEAIDKLEHGQVTGRIILTS</sequence>
<dbReference type="EC" id="1.1.1.1" evidence="3"/>
<evidence type="ECO:0000256" key="5">
    <source>
        <dbReference type="ARBA" id="ARBA00022833"/>
    </source>
</evidence>
<evidence type="ECO:0000256" key="6">
    <source>
        <dbReference type="ARBA" id="ARBA00023002"/>
    </source>
</evidence>
<comment type="similarity">
    <text evidence="2">Belongs to the zinc-containing alcohol dehydrogenase family.</text>
</comment>
<name>A0A8J3H0C4_9RHOB</name>
<evidence type="ECO:0000256" key="2">
    <source>
        <dbReference type="ARBA" id="ARBA00008072"/>
    </source>
</evidence>
<keyword evidence="7" id="KW-0472">Membrane</keyword>
<feature type="transmembrane region" description="Helical" evidence="7">
    <location>
        <begin position="179"/>
        <end position="200"/>
    </location>
</feature>
<dbReference type="SMART" id="SM00829">
    <property type="entry name" value="PKS_ER"/>
    <property type="match status" value="1"/>
</dbReference>
<keyword evidence="10" id="KW-1185">Reference proteome</keyword>
<dbReference type="SUPFAM" id="SSF51735">
    <property type="entry name" value="NAD(P)-binding Rossmann-fold domains"/>
    <property type="match status" value="1"/>
</dbReference>
<comment type="cofactor">
    <cofactor evidence="1">
        <name>Zn(2+)</name>
        <dbReference type="ChEBI" id="CHEBI:29105"/>
    </cofactor>
</comment>
<evidence type="ECO:0000256" key="1">
    <source>
        <dbReference type="ARBA" id="ARBA00001947"/>
    </source>
</evidence>
<feature type="transmembrane region" description="Helical" evidence="7">
    <location>
        <begin position="150"/>
        <end position="167"/>
    </location>
</feature>
<dbReference type="EMBL" id="BNCJ01000019">
    <property type="protein sequence ID" value="GHF67175.1"/>
    <property type="molecule type" value="Genomic_DNA"/>
</dbReference>
<dbReference type="GO" id="GO:0005737">
    <property type="term" value="C:cytoplasm"/>
    <property type="evidence" value="ECO:0007669"/>
    <property type="project" value="TreeGrafter"/>
</dbReference>
<dbReference type="SUPFAM" id="SSF50129">
    <property type="entry name" value="GroES-like"/>
    <property type="match status" value="1"/>
</dbReference>
<evidence type="ECO:0000256" key="3">
    <source>
        <dbReference type="ARBA" id="ARBA00013190"/>
    </source>
</evidence>
<dbReference type="InterPro" id="IPR020843">
    <property type="entry name" value="ER"/>
</dbReference>
<evidence type="ECO:0000259" key="8">
    <source>
        <dbReference type="SMART" id="SM00829"/>
    </source>
</evidence>
<dbReference type="Proteomes" id="UP000626220">
    <property type="component" value="Unassembled WGS sequence"/>
</dbReference>
<dbReference type="InterPro" id="IPR036291">
    <property type="entry name" value="NAD(P)-bd_dom_sf"/>
</dbReference>
<comment type="caution">
    <text evidence="9">The sequence shown here is derived from an EMBL/GenBank/DDBJ whole genome shotgun (WGS) entry which is preliminary data.</text>
</comment>
<dbReference type="GO" id="GO:0004022">
    <property type="term" value="F:alcohol dehydrogenase (NAD+) activity"/>
    <property type="evidence" value="ECO:0007669"/>
    <property type="project" value="UniProtKB-EC"/>
</dbReference>
<dbReference type="RefSeq" id="WP_189682189.1">
    <property type="nucleotide sequence ID" value="NZ_BNCJ01000019.1"/>
</dbReference>